<organism evidence="4 5">
    <name type="scientific">Amphiprion ocellaris</name>
    <name type="common">Clown anemonefish</name>
    <dbReference type="NCBI Taxonomy" id="80972"/>
    <lineage>
        <taxon>Eukaryota</taxon>
        <taxon>Metazoa</taxon>
        <taxon>Chordata</taxon>
        <taxon>Craniata</taxon>
        <taxon>Vertebrata</taxon>
        <taxon>Euteleostomi</taxon>
        <taxon>Actinopterygii</taxon>
        <taxon>Neopterygii</taxon>
        <taxon>Teleostei</taxon>
        <taxon>Neoteleostei</taxon>
        <taxon>Acanthomorphata</taxon>
        <taxon>Ovalentaria</taxon>
        <taxon>Pomacentridae</taxon>
        <taxon>Amphiprion</taxon>
    </lineage>
</organism>
<feature type="domain" description="Fibronectin type-III" evidence="3">
    <location>
        <begin position="66"/>
        <end position="157"/>
    </location>
</feature>
<evidence type="ECO:0000256" key="2">
    <source>
        <dbReference type="SAM" id="Phobius"/>
    </source>
</evidence>
<sequence>MSYLFEGPPSRIFQVAVSSKVLTMSLLQGCLSLELLISVKCLQVDLESSVLWLEGGSTVVSELLSRPTNVRLTSHNLNLVLRWDPPEGTASGLVYTAMYKSSVTDYRIGCENTSSLECDFSTLKISPYGNYTGRVRAQLGEESSNWAESNYVTLDTDTFIGSPTVSLSSNGATLEVSIQDPVFSFSTLRNVYNGVTYNITYWKKGQNEKARSIPGIQQHQLVLSDLDLRTKYCVQVQINTDRNSNPSQPSSITCESTANEQEAPWVAAMVAFVIMAVVVALLVVAVVYWKSISQFLCPKDALPPHFEESLLAHPNSNMYLHMQSPAEEIYDPISIIAGDRTVEEGDPLEAAGSSFSQQPDVIVGER</sequence>
<protein>
    <recommendedName>
        <fullName evidence="3">Fibronectin type-III domain-containing protein</fullName>
    </recommendedName>
</protein>
<evidence type="ECO:0000313" key="5">
    <source>
        <dbReference type="Proteomes" id="UP001501940"/>
    </source>
</evidence>
<reference evidence="4" key="3">
    <citation type="submission" date="2025-09" db="UniProtKB">
        <authorList>
            <consortium name="Ensembl"/>
        </authorList>
    </citation>
    <scope>IDENTIFICATION</scope>
</reference>
<keyword evidence="2" id="KW-0472">Membrane</keyword>
<dbReference type="Proteomes" id="UP001501940">
    <property type="component" value="Chromosome 11"/>
</dbReference>
<dbReference type="SUPFAM" id="SSF49265">
    <property type="entry name" value="Fibronectin type III"/>
    <property type="match status" value="2"/>
</dbReference>
<dbReference type="PANTHER" id="PTHR20859">
    <property type="entry name" value="INTERFERON/INTERLEUKIN RECEPTOR"/>
    <property type="match status" value="1"/>
</dbReference>
<dbReference type="GeneTree" id="ENSGT00940000158231"/>
<dbReference type="InterPro" id="IPR050650">
    <property type="entry name" value="Type-II_Cytokine-TF_Rcpt"/>
</dbReference>
<feature type="domain" description="Fibronectin type-III" evidence="3">
    <location>
        <begin position="159"/>
        <end position="257"/>
    </location>
</feature>
<keyword evidence="5" id="KW-1185">Reference proteome</keyword>
<dbReference type="Gene3D" id="2.60.40.10">
    <property type="entry name" value="Immunoglobulins"/>
    <property type="match status" value="2"/>
</dbReference>
<accession>A0AAQ5XXD1</accession>
<dbReference type="Pfam" id="PF09294">
    <property type="entry name" value="Interfer-bind"/>
    <property type="match status" value="1"/>
</dbReference>
<feature type="region of interest" description="Disordered" evidence="1">
    <location>
        <begin position="346"/>
        <end position="366"/>
    </location>
</feature>
<dbReference type="Pfam" id="PF01108">
    <property type="entry name" value="Tissue_fac"/>
    <property type="match status" value="1"/>
</dbReference>
<evidence type="ECO:0000313" key="4">
    <source>
        <dbReference type="Ensembl" id="ENSAOCP00000046043.1"/>
    </source>
</evidence>
<dbReference type="AlphaFoldDB" id="A0AAQ5XXD1"/>
<dbReference type="InterPro" id="IPR013783">
    <property type="entry name" value="Ig-like_fold"/>
</dbReference>
<proteinExistence type="predicted"/>
<dbReference type="InterPro" id="IPR003961">
    <property type="entry name" value="FN3_dom"/>
</dbReference>
<dbReference type="Ensembl" id="ENSAOCT00000079060.1">
    <property type="protein sequence ID" value="ENSAOCP00000046043.1"/>
    <property type="gene ID" value="ENSAOCG00000022875.2"/>
</dbReference>
<dbReference type="GO" id="GO:0004896">
    <property type="term" value="F:cytokine receptor activity"/>
    <property type="evidence" value="ECO:0007669"/>
    <property type="project" value="TreeGrafter"/>
</dbReference>
<dbReference type="CDD" id="cd00063">
    <property type="entry name" value="FN3"/>
    <property type="match status" value="1"/>
</dbReference>
<reference evidence="4 5" key="1">
    <citation type="submission" date="2022-01" db="EMBL/GenBank/DDBJ databases">
        <title>A chromosome-scale genome assembly of the false clownfish, Amphiprion ocellaris.</title>
        <authorList>
            <person name="Ryu T."/>
        </authorList>
    </citation>
    <scope>NUCLEOTIDE SEQUENCE [LARGE SCALE GENOMIC DNA]</scope>
</reference>
<dbReference type="InterPro" id="IPR015373">
    <property type="entry name" value="Interferon/interleukin_rcp_dom"/>
</dbReference>
<dbReference type="PROSITE" id="PS50853">
    <property type="entry name" value="FN3"/>
    <property type="match status" value="2"/>
</dbReference>
<evidence type="ECO:0000259" key="3">
    <source>
        <dbReference type="PROSITE" id="PS50853"/>
    </source>
</evidence>
<feature type="transmembrane region" description="Helical" evidence="2">
    <location>
        <begin position="265"/>
        <end position="289"/>
    </location>
</feature>
<name>A0AAQ5XXD1_AMPOC</name>
<dbReference type="GO" id="GO:0005886">
    <property type="term" value="C:plasma membrane"/>
    <property type="evidence" value="ECO:0007669"/>
    <property type="project" value="TreeGrafter"/>
</dbReference>
<evidence type="ECO:0000256" key="1">
    <source>
        <dbReference type="SAM" id="MobiDB-lite"/>
    </source>
</evidence>
<dbReference type="InterPro" id="IPR036116">
    <property type="entry name" value="FN3_sf"/>
</dbReference>
<keyword evidence="2" id="KW-1133">Transmembrane helix</keyword>
<keyword evidence="2" id="KW-0812">Transmembrane</keyword>
<dbReference type="PANTHER" id="PTHR20859:SF46">
    <property type="entry name" value="INTERFERON GAMMA RECEPTOR 2"/>
    <property type="match status" value="1"/>
</dbReference>
<reference evidence="4" key="2">
    <citation type="submission" date="2025-08" db="UniProtKB">
        <authorList>
            <consortium name="Ensembl"/>
        </authorList>
    </citation>
    <scope>IDENTIFICATION</scope>
</reference>